<evidence type="ECO:0000256" key="3">
    <source>
        <dbReference type="ARBA" id="ARBA00022475"/>
    </source>
</evidence>
<feature type="transmembrane region" description="Helical" evidence="9">
    <location>
        <begin position="103"/>
        <end position="125"/>
    </location>
</feature>
<comment type="subunit">
    <text evidence="9">The complex comprises the extracytoplasmic solute receptor protein and the two transmembrane proteins.</text>
</comment>
<reference evidence="11 12" key="1">
    <citation type="submission" date="2019-08" db="EMBL/GenBank/DDBJ databases">
        <title>Bioinformatics analysis of the strain L3 and L5.</title>
        <authorList>
            <person name="Li X."/>
        </authorList>
    </citation>
    <scope>NUCLEOTIDE SEQUENCE [LARGE SCALE GENOMIC DNA]</scope>
    <source>
        <strain evidence="11 12">L3</strain>
    </source>
</reference>
<evidence type="ECO:0000256" key="9">
    <source>
        <dbReference type="RuleBase" id="RU369079"/>
    </source>
</evidence>
<dbReference type="GO" id="GO:0022857">
    <property type="term" value="F:transmembrane transporter activity"/>
    <property type="evidence" value="ECO:0007669"/>
    <property type="project" value="UniProtKB-UniRule"/>
</dbReference>
<evidence type="ECO:0000256" key="8">
    <source>
        <dbReference type="ARBA" id="ARBA00038436"/>
    </source>
</evidence>
<comment type="similarity">
    <text evidence="8 9">Belongs to the TRAP transporter small permease family.</text>
</comment>
<dbReference type="InterPro" id="IPR007387">
    <property type="entry name" value="TRAP_DctQ"/>
</dbReference>
<keyword evidence="12" id="KW-1185">Reference proteome</keyword>
<feature type="transmembrane region" description="Helical" evidence="9">
    <location>
        <begin position="65"/>
        <end position="82"/>
    </location>
</feature>
<keyword evidence="7 9" id="KW-0472">Membrane</keyword>
<evidence type="ECO:0000256" key="7">
    <source>
        <dbReference type="ARBA" id="ARBA00023136"/>
    </source>
</evidence>
<sequence length="178" mass="19763">MRMGQAMRISDDNRWVDAARRVLSLIDGVLKVVSIACFVAIAAAVFLQVFSRFLLPTTPSWTEEVSRYCFIYLVASAIGLAWRDGDIISLDLYQHRLGPRGQAIHRLIMSALTGVASLATLVTVPALMQIGSFQRSAALGMPMKYVYFALFVLLGSLAFHALRQAVREGWLLLDSENR</sequence>
<keyword evidence="6 9" id="KW-1133">Transmembrane helix</keyword>
<keyword evidence="5 9" id="KW-0812">Transmembrane</keyword>
<evidence type="ECO:0000256" key="5">
    <source>
        <dbReference type="ARBA" id="ARBA00022692"/>
    </source>
</evidence>
<dbReference type="Proteomes" id="UP000466024">
    <property type="component" value="Unassembled WGS sequence"/>
</dbReference>
<feature type="domain" description="Tripartite ATP-independent periplasmic transporters DctQ component" evidence="10">
    <location>
        <begin position="41"/>
        <end position="167"/>
    </location>
</feature>
<name>A0A640WEP5_9GAMM</name>
<protein>
    <recommendedName>
        <fullName evidence="9">TRAP transporter small permease protein</fullName>
    </recommendedName>
</protein>
<comment type="subcellular location">
    <subcellularLocation>
        <location evidence="1 9">Cell inner membrane</location>
        <topology evidence="1 9">Multi-pass membrane protein</topology>
    </subcellularLocation>
</comment>
<keyword evidence="3" id="KW-1003">Cell membrane</keyword>
<feature type="transmembrane region" description="Helical" evidence="9">
    <location>
        <begin position="145"/>
        <end position="162"/>
    </location>
</feature>
<accession>A0A640WEP5</accession>
<comment type="function">
    <text evidence="9">Part of the tripartite ATP-independent periplasmic (TRAP) transport system.</text>
</comment>
<feature type="transmembrane region" description="Helical" evidence="9">
    <location>
        <begin position="29"/>
        <end position="50"/>
    </location>
</feature>
<dbReference type="GO" id="GO:0015740">
    <property type="term" value="P:C4-dicarboxylate transport"/>
    <property type="evidence" value="ECO:0007669"/>
    <property type="project" value="TreeGrafter"/>
</dbReference>
<keyword evidence="2 9" id="KW-0813">Transport</keyword>
<evidence type="ECO:0000256" key="6">
    <source>
        <dbReference type="ARBA" id="ARBA00022989"/>
    </source>
</evidence>
<proteinExistence type="inferred from homology"/>
<evidence type="ECO:0000313" key="12">
    <source>
        <dbReference type="Proteomes" id="UP000466024"/>
    </source>
</evidence>
<evidence type="ECO:0000259" key="10">
    <source>
        <dbReference type="Pfam" id="PF04290"/>
    </source>
</evidence>
<comment type="caution">
    <text evidence="11">The sequence shown here is derived from an EMBL/GenBank/DDBJ whole genome shotgun (WGS) entry which is preliminary data.</text>
</comment>
<evidence type="ECO:0000256" key="2">
    <source>
        <dbReference type="ARBA" id="ARBA00022448"/>
    </source>
</evidence>
<dbReference type="PANTHER" id="PTHR35011:SF2">
    <property type="entry name" value="2,3-DIKETO-L-GULONATE TRAP TRANSPORTER SMALL PERMEASE PROTEIN YIAM"/>
    <property type="match status" value="1"/>
</dbReference>
<keyword evidence="4 9" id="KW-0997">Cell inner membrane</keyword>
<evidence type="ECO:0000313" key="11">
    <source>
        <dbReference type="EMBL" id="KAA0018617.1"/>
    </source>
</evidence>
<dbReference type="InterPro" id="IPR055348">
    <property type="entry name" value="DctQ"/>
</dbReference>
<evidence type="ECO:0000256" key="4">
    <source>
        <dbReference type="ARBA" id="ARBA00022519"/>
    </source>
</evidence>
<dbReference type="EMBL" id="VTPX01000004">
    <property type="protein sequence ID" value="KAA0018617.1"/>
    <property type="molecule type" value="Genomic_DNA"/>
</dbReference>
<dbReference type="PANTHER" id="PTHR35011">
    <property type="entry name" value="2,3-DIKETO-L-GULONATE TRAP TRANSPORTER SMALL PERMEASE PROTEIN YIAM"/>
    <property type="match status" value="1"/>
</dbReference>
<gene>
    <name evidence="11" type="ORF">F0A16_08885</name>
</gene>
<evidence type="ECO:0000256" key="1">
    <source>
        <dbReference type="ARBA" id="ARBA00004429"/>
    </source>
</evidence>
<organism evidence="11 12">
    <name type="scientific">Salinicola corii</name>
    <dbReference type="NCBI Taxonomy" id="2606937"/>
    <lineage>
        <taxon>Bacteria</taxon>
        <taxon>Pseudomonadati</taxon>
        <taxon>Pseudomonadota</taxon>
        <taxon>Gammaproteobacteria</taxon>
        <taxon>Oceanospirillales</taxon>
        <taxon>Halomonadaceae</taxon>
        <taxon>Salinicola</taxon>
    </lineage>
</organism>
<dbReference type="GO" id="GO:0005886">
    <property type="term" value="C:plasma membrane"/>
    <property type="evidence" value="ECO:0007669"/>
    <property type="project" value="UniProtKB-SubCell"/>
</dbReference>
<dbReference type="Pfam" id="PF04290">
    <property type="entry name" value="DctQ"/>
    <property type="match status" value="1"/>
</dbReference>
<dbReference type="AlphaFoldDB" id="A0A640WEP5"/>